<dbReference type="Gene3D" id="1.10.8.1220">
    <property type="match status" value="1"/>
</dbReference>
<dbReference type="Gene3D" id="6.10.140.1060">
    <property type="match status" value="1"/>
</dbReference>
<evidence type="ECO:0000256" key="13">
    <source>
        <dbReference type="ARBA" id="ARBA00023212"/>
    </source>
</evidence>
<keyword evidence="14" id="KW-0966">Cell projection</keyword>
<dbReference type="Pfam" id="PF12777">
    <property type="entry name" value="MT"/>
    <property type="match status" value="1"/>
</dbReference>
<dbReference type="FunFam" id="1.20.920.20:FF:000001">
    <property type="entry name" value="dynein heavy chain 2, axonemal"/>
    <property type="match status" value="1"/>
</dbReference>
<evidence type="ECO:0000256" key="12">
    <source>
        <dbReference type="ARBA" id="ARBA00023175"/>
    </source>
</evidence>
<dbReference type="InterPro" id="IPR003593">
    <property type="entry name" value="AAA+_ATPase"/>
</dbReference>
<dbReference type="InterPro" id="IPR024317">
    <property type="entry name" value="Dynein_heavy_chain_D4_dom"/>
</dbReference>
<keyword evidence="10 18" id="KW-0175">Coiled coil</keyword>
<feature type="coiled-coil region" evidence="18">
    <location>
        <begin position="3264"/>
        <end position="3291"/>
    </location>
</feature>
<dbReference type="InterPro" id="IPR013602">
    <property type="entry name" value="Dynein_heavy_linker"/>
</dbReference>
<dbReference type="Pfam" id="PF03028">
    <property type="entry name" value="Dynein_heavy"/>
    <property type="match status" value="1"/>
</dbReference>
<keyword evidence="5" id="KW-0677">Repeat</keyword>
<evidence type="ECO:0000256" key="16">
    <source>
        <dbReference type="ARBA" id="ARBA00063032"/>
    </source>
</evidence>
<dbReference type="Gene3D" id="1.20.58.1120">
    <property type="match status" value="1"/>
</dbReference>
<dbReference type="GO" id="GO:0005858">
    <property type="term" value="C:axonemal dynein complex"/>
    <property type="evidence" value="ECO:0007669"/>
    <property type="project" value="UniProtKB-ARBA"/>
</dbReference>
<dbReference type="FunFam" id="3.40.50.300:FF:002141">
    <property type="entry name" value="Dynein heavy chain"/>
    <property type="match status" value="1"/>
</dbReference>
<dbReference type="FunFam" id="1.20.58.1120:FF:000001">
    <property type="entry name" value="dynein heavy chain 2, axonemal"/>
    <property type="match status" value="1"/>
</dbReference>
<dbReference type="InterPro" id="IPR004273">
    <property type="entry name" value="Dynein_heavy_D6_P-loop"/>
</dbReference>
<dbReference type="InterPro" id="IPR035706">
    <property type="entry name" value="AAA_9"/>
</dbReference>
<dbReference type="InterPro" id="IPR027417">
    <property type="entry name" value="P-loop_NTPase"/>
</dbReference>
<evidence type="ECO:0000256" key="18">
    <source>
        <dbReference type="SAM" id="Coils"/>
    </source>
</evidence>
<dbReference type="Pfam" id="PF25007">
    <property type="entry name" value="DYH2-5-8_CC"/>
    <property type="match status" value="1"/>
</dbReference>
<dbReference type="FunFam" id="3.40.50.300:FF:000049">
    <property type="entry name" value="Dynein, axonemal, heavy chain 5"/>
    <property type="match status" value="1"/>
</dbReference>
<dbReference type="Gene3D" id="3.20.180.20">
    <property type="entry name" value="Dynein heavy chain, N-terminal domain 2"/>
    <property type="match status" value="2"/>
</dbReference>
<dbReference type="FunFam" id="1.20.1270.280:FF:000007">
    <property type="entry name" value="dynein heavy chain 2, axonemal"/>
    <property type="match status" value="1"/>
</dbReference>
<evidence type="ECO:0000256" key="6">
    <source>
        <dbReference type="ARBA" id="ARBA00022741"/>
    </source>
</evidence>
<dbReference type="InterPro" id="IPR043157">
    <property type="entry name" value="Dynein_AAA1S"/>
</dbReference>
<dbReference type="InterPro" id="IPR013594">
    <property type="entry name" value="Dynein_heavy_tail"/>
</dbReference>
<evidence type="ECO:0000256" key="4">
    <source>
        <dbReference type="ARBA" id="ARBA00022701"/>
    </source>
</evidence>
<evidence type="ECO:0000256" key="17">
    <source>
        <dbReference type="ARBA" id="ARBA00077719"/>
    </source>
</evidence>
<dbReference type="Gene3D" id="3.10.490.20">
    <property type="match status" value="1"/>
</dbReference>
<dbReference type="GO" id="GO:0060294">
    <property type="term" value="P:cilium movement involved in cell motility"/>
    <property type="evidence" value="ECO:0007669"/>
    <property type="project" value="UniProtKB-ARBA"/>
</dbReference>
<feature type="compositionally biased region" description="Basic and acidic residues" evidence="19">
    <location>
        <begin position="1670"/>
        <end position="1679"/>
    </location>
</feature>
<dbReference type="Pfam" id="PF12780">
    <property type="entry name" value="AAA_8"/>
    <property type="match status" value="1"/>
</dbReference>
<evidence type="ECO:0000256" key="8">
    <source>
        <dbReference type="ARBA" id="ARBA00022846"/>
    </source>
</evidence>
<sequence>LYEVSHKGDVVLSQHDEFVGIESNGETYKDALNYESFGQVPDVEVMTPLSSVDKQVQNRIFLTGFKTDSWTEEHTMFILTEFVPANGTDVIFCAIQPDGNLYVGSSIPSFSFQDINYFMRTREGMNVEITPQNFTRTVQNGSVLGQGMESLLRIMTGIYAPTFFTDKSWPDSIKNDFALQLHRFMSALTDTRWKMSSKTVLYIPLEGFNHPPADQIKDRDLISRLEMIVIHWTRQIKEVLSSQSALDDDERTGPLDEIEFWRNRCDDLVGISKQLDNKNILTIAKTLILAKSSYIAPFIQLSEEIKSTSREAQDNLKFLTTMKDIFINLTELKPSQIPSVLPSIVNQIRMIWTNSKYYKSKEVITGLFRKISNEIIQRCSSIVSLDDIFDGKVHSASLQLQDCMNCCEKYKSIYYELKEIHSQFSDIPWDTEDGSIFAQIDAFIKRCKDLLEVGKINRNAFVLFKICEGQADFGRFVEGSKAEMPIFPGAKGPEVVTLIVQIENMFAKLITNLSDKRSVILDVKATTWHDQYNRFCSGVKDLEIMMKNAINMAFETVTTIQQGVEVLDIFAHLQKREAIRRTLESSARRIIEIFLDCISRTRQEIITRPFMGLPRPRESKYAINVIFWRYLRRRLNLNLKQLDLAFFLRPISAVLEENRGAYEEICLNIEEMTRKVFNDFTATIDTDPLKCLEISILIRNSLKPEYLEATFPGSVLCLINELDQWINLGMEIPHYSAETHRRRSELRYLREIVLVLVREYNRIVRILDSEEKALFQERMKTLDKKMVPGFVKVQWPVKSMVEFFINDTRLQICNLQVKVDEYKIGNADIRKNCEAIAKTLLIKIESGRIYENDDFNVEQIKHRAKASETLIVLHDDVIEKLMKVKETFASESLEVQARWYSYVERMDHFCQEAFRLNVKSSLSELRRVINGDGRNDPSPFYKIILNLDGSSLVFIPSVLQLTDVVISVGSLIIESFAKIPRLTEILTRNKHTNKQSIATSIRENEEIVKIQESIKKGTMDIIKPVQDPLSYWDKFREIWEKSKDEVIEHYRVVKMDASTINDDIARYTEIINKVQDAEAMVTVRFLQLDFSLLKNAIAAHCREWQTRLINLLVDMTVEDIAAIYDYMSEMTNRLSRVPENLTELAESMTLLEKVKSEEKNMEEKFAPMEEQFAILDKYEVTYETEVSTRRINLFTDWTVFKDTIVNCEELIRKTRDKFKMNLLGDSEKVGRQIKELLIELQTTGHHTLGPPPKEALAACQSFRDRLAAMLGKEDEIRNGLRLFKLEQPSCKEATLIQKELELLEEIWTLNKKWEDNWMQWKLGKFSELQTDDIEELAISMLKKISRLVRDNKNCKWDVLKESRDRIDQFKRTIPLIADLRNEAMRLRHWDAIRKEMGRDFDPNDSSFTLERIIDLGFDHYAVFINELSEAATKEMAIEKSLNKIENIWTEIELDIVPFKDKGHFRLRSTDDLFNTLEDHQIQLSAMKTSRFVKSFEREVDKWEQTLSRITETVEMLLTVQRHWLYMETIFMGDDIRQQLPTESKMFDDLDVMWKRITIKMNEVRNAQKCSMIEGISEQLGNMNEKFEVIEKSLDSYLEAKRQIFPRFYFISNDDLLQILGQGKNPEAIIPHLKKCFDNITTVKLEKKTVKKPFAQTAKAPVTVKTHTRKRTSDLTKKPEEVDEPLQEEHVSLNRADWTIADEQKIDLIPKDRNETIISAVRSQEPSQQSSLIKLSPGTNESNTKRRLCSGLAKKRELRERFFGSSGSDNNVSRSGSSISTPTVNANSVGETIPPFSGGHNAGAMNPGKKGPTQMVSVTLFDGVSMISADGEEVPWKKSVRMEGPVELWLLEIESQMRKTLRDLLRDCRVEMKKASVKRDKVVRDWPGQICLTTSQIQWTSDVTKALIVVNRQHDKKPLRTMRKKQSAILHKYSEAIRSNLSKMQRLKINGLVIIEVHHRDIIDKLYKSGCRDTGAFEWLAQLRFYWEKEEDDCFVKQTNASFRYGYEYLGNSGRLVITSLTDRCYITLTTALSLNRGGSPKGPAGTGKTETVKDLGKNLGDYVIVINCSDGLDYKSMGRMFSGLAQSGAWGCFDEFNRINIEVLSVVAQQILSILSALASMPKGKGASTSIEFIFEGRNIRLVWSCGIFITMNPGYAGRTELPDNLKSMFRPIAMVVPDSTVIAEITLFAEGFDTCKVLAKKVFTLYSLCIQQLSKQDHYDFGLRALISVLRYAGGKKRANPGMQADEILLLSMNDMNLAKLTSADLPLFRGIVSDLFPGVEVPSIDYTDLKNAINESFQEFGLQPTKFSVNKVIELYETQSSRHSVMIVGRTLSGKSTTWKVLQLTQRKMMEAGHEGFYRVWDYPLNPKALSLGELYGEFNISTNEWSDGVLSSIMRQACADEKPDYKWILFDGPVDALWIESMNSVMDDNKILTLINGERISMPQQVSLLFEVEDLSVASPATVSRAGMVYNDVSDLGWRPYVNSWIARKESKPLANILKGLFENGFLQILNFVLRNCNKLIPVSETNLIISLCCLFDGIYDDGSEFEMPDTETFSRLIEMLFQFCTIWSVGCVVDEDGRKKVDSFIRELDASFPNRDSVYEFFLDPKSQSWVHWEEKLRGGWKYDPEQSFYKILVPTVDTVRYNYLVNTLVSAQSPVLITGPVGTGKTSVAQDVLFNLDKEYWSFLIINMSAQTTSNNVQGIIESRVEKRTKGTYVPLGGTKMVTFMDDLNMPVKDEFGSQPPLELIRQWLDYGFWYDREKQTPKRIQRMFLLAGMGPPGGGRMQISKRLQSKFNQINVTFPTEANLKQIFGSMINQKILDFDEEVKSIGDAITDATISLYNAIVTKFLPTPDRIHYLFNLRDISKVYQGLLRATAMTIDSRNAMLRLWIHECFRVFADRLINAKDVSTFIELLGERLAQYFDQTFHNLCPSKSSPVFTEVLNKDGVYEDIQDIDKLRNGLYDFINEYNSAAGVIPMDLVLFKDAVEHTCKILRVISQPRGNMLLIGVGGSGRRSLAELAAYICNFRVFKIEVNKNYKKADFREDLKRLYRQTGVSRLSTIFLFSDTQAAEESFMEDINNLLSSGEVPNLLKAEEFEEIYNAIIDQAKREGIDESPQSVHRYFIERVRANLHIVLCMSPIGEPFRDRLRMYPGFVNCTTIDWFSEWPNDALLEVATKYLSDMDLFVGDDNKMKAGVARVFAMMHGSVAQMSEKMMVELKRRNYVTPTNFLELVSGYKKMLESKRTELDVWANKLRSGLGKIDDTRTKVEEMSVELEEAKEKVAVFQKECDSCLVVLVDQKREADEQTKSVTLTKEKIKVDEAKCMQMAEVAQADLAQAMPALEAAVKALEGLNKKDITEIKSYGQPPLLVRKVMEAVMILRQAPPTWTESKKHLAEQDFIGQLINFDKDHISDRTLKKIGTYVEQDDFTPETVGKVSLAAKSLCMWVRAIEVYGRVYRIVEPKRQRLQQAEAILAEKRAQLAAAEEKLEALMAEMNRLQNEYNEKMEQKEELRKKAENLEKMLERAKMLVDGLADEKVRWTETLADLERKIGLLTGDCLLSSGFISYMGPFLLKYRDELVFKWIKAVDAEQIPKSDPYSFTEFLSDPAKVREWNIQGLPRDSFSIDNGVIVSKTSRWPLMIDPQCQAMNWIKSMEGENLRVIDLQMKNYMQTLAQAIQNGWPVLLQNILETLDPGLDPVLNKSLIRTGGAEIMRLGDSEVEYNHDFRFYITTKLSNPFYAPEICTKTTVVNFAVMQEGLEVQLLGIVVRKEKPELEEQKGNLVMGIANGKKKLKELEDELLRLLNETKGSLLEDESLLMTLQTSKSTSADVTEFLSISERTESQIDQARNGYRSCARRAALLFFVLNDLASIDPMYQFALDTYIDLFTLSIEKSQRSQRFAERIEHLNNYHTYAVYRNTCRGLFERHKLLFSFQICIKILEELGKINTEEYLFFLRGGIVLDRAHQIDNPVQNWLSNLSWDNVTELNKLTNYRGIANSFEQYPRDWHIWYTSNEPEIAKLPGEWETKTSEFQRMLIVRSLRPDRVTFCATEFITNNIGKQFVEPPVLDMRSVVEDSSCRSPLIFVLSPGVDPTAGLLQMAETWGMGKRFTALSLGQGQAPIATRLIEEGMRGGKWVFLANCHLSLSWMPELDKLVEQMGNDQTHNEFRLWLSSNPSPQFPISILQAGIKMTTEPPKGIRANMKRLYNIISEDQFSNCSKTEKYKKLLFSLCFFHSTLLERRKFGMLGWNVIYQFNDADFEVSENILTTYLDQYDDTPWEALRYLIAGINYGGHVTDEWDRRLLLTYIDGYFSENVLTEAFYKLSSLPQYYIPRDGNLSSYRDFVSALPAIDHPEAFGEHLNADISSQIQEAKVLFDALLSLQPKISSAGEESKESKVLGLIQNMKEQVPSDLDYDATAKIFSNDNSPLKVVLLQEIQRYNDLLGLIRTHLIDLEKAIQGLVVMSTELEEIFAAIYENHVPIQWQFAYNSLRPLSSWVQDLAERIKMFLQWSQSARPPKAFWIGAFTFPTGFLTAIMQISARTHGVGIDTLSWDFNVLNYPEYNITNSAKEGVYVSGLYIEGAGWDIKNQCLVEAAPMMLVCSMPVIHFKPIENKKKVPKSVYVCPCYYYQNRAGALGKESFMIGVELKTGDVPLEHWVKRGTALLMNLDN</sequence>
<dbReference type="GO" id="GO:0031514">
    <property type="term" value="C:motile cilium"/>
    <property type="evidence" value="ECO:0007669"/>
    <property type="project" value="UniProtKB-ARBA"/>
</dbReference>
<reference evidence="23" key="1">
    <citation type="submission" date="2016-04" db="UniProtKB">
        <authorList>
            <consortium name="WormBaseParasite"/>
        </authorList>
    </citation>
    <scope>IDENTIFICATION</scope>
</reference>
<dbReference type="FunFam" id="3.10.490.20:FF:000008">
    <property type="entry name" value="dynein heavy chain 2, axonemal"/>
    <property type="match status" value="1"/>
</dbReference>
<feature type="compositionally biased region" description="Polar residues" evidence="19">
    <location>
        <begin position="1764"/>
        <end position="1784"/>
    </location>
</feature>
<dbReference type="Gene3D" id="1.10.8.720">
    <property type="entry name" value="Region D6 of dynein motor"/>
    <property type="match status" value="1"/>
</dbReference>
<feature type="domain" description="AAA+ ATPase" evidence="20">
    <location>
        <begin position="2036"/>
        <end position="2180"/>
    </location>
</feature>
<keyword evidence="11" id="KW-0969">Cilium</keyword>
<feature type="compositionally biased region" description="Polar residues" evidence="19">
    <location>
        <begin position="1721"/>
        <end position="1741"/>
    </location>
</feature>
<dbReference type="WBParaSite" id="HDID_0000842301-mRNA-1">
    <property type="protein sequence ID" value="HDID_0000842301-mRNA-1"/>
    <property type="gene ID" value="HDID_0000842301"/>
</dbReference>
<dbReference type="Gene3D" id="1.20.1270.280">
    <property type="match status" value="1"/>
</dbReference>
<dbReference type="Pfam" id="PF08393">
    <property type="entry name" value="DHC_N2"/>
    <property type="match status" value="2"/>
</dbReference>
<keyword evidence="6" id="KW-0547">Nucleotide-binding</keyword>
<keyword evidence="9" id="KW-0243">Dynein</keyword>
<comment type="subcellular location">
    <subcellularLocation>
        <location evidence="1">Cytoplasm</location>
        <location evidence="1">Cytoskeleton</location>
        <location evidence="1">Flagellum axoneme</location>
    </subcellularLocation>
</comment>
<dbReference type="GO" id="GO:0070286">
    <property type="term" value="P:axonemal dynein complex assembly"/>
    <property type="evidence" value="ECO:0007669"/>
    <property type="project" value="UniProtKB-ARBA"/>
</dbReference>
<evidence type="ECO:0000313" key="23">
    <source>
        <dbReference type="WBParaSite" id="HDID_0000842301-mRNA-1"/>
    </source>
</evidence>
<reference evidence="21 22" key="2">
    <citation type="submission" date="2018-11" db="EMBL/GenBank/DDBJ databases">
        <authorList>
            <consortium name="Pathogen Informatics"/>
        </authorList>
    </citation>
    <scope>NUCLEOTIDE SEQUENCE [LARGE SCALE GENOMIC DNA]</scope>
</reference>
<dbReference type="InterPro" id="IPR026983">
    <property type="entry name" value="DHC"/>
</dbReference>
<dbReference type="EMBL" id="UYSG01011077">
    <property type="protein sequence ID" value="VDL60739.1"/>
    <property type="molecule type" value="Genomic_DNA"/>
</dbReference>
<dbReference type="Gene3D" id="1.10.472.130">
    <property type="match status" value="1"/>
</dbReference>
<dbReference type="InterPro" id="IPR056759">
    <property type="entry name" value="DYH2-5-8_CC"/>
</dbReference>
<keyword evidence="4" id="KW-0493">Microtubule</keyword>
<keyword evidence="7" id="KW-0067">ATP-binding</keyword>
<evidence type="ECO:0000256" key="15">
    <source>
        <dbReference type="ARBA" id="ARBA00054075"/>
    </source>
</evidence>
<dbReference type="InterPro" id="IPR041658">
    <property type="entry name" value="AAA_lid_11"/>
</dbReference>
<feature type="region of interest" description="Disordered" evidence="19">
    <location>
        <begin position="1759"/>
        <end position="1784"/>
    </location>
</feature>
<keyword evidence="13" id="KW-0206">Cytoskeleton</keyword>
<evidence type="ECO:0000256" key="14">
    <source>
        <dbReference type="ARBA" id="ARBA00023273"/>
    </source>
</evidence>
<dbReference type="Pfam" id="PF17857">
    <property type="entry name" value="AAA_lid_1"/>
    <property type="match status" value="1"/>
</dbReference>
<evidence type="ECO:0000259" key="20">
    <source>
        <dbReference type="SMART" id="SM00382"/>
    </source>
</evidence>
<dbReference type="PANTHER" id="PTHR22878:SF68">
    <property type="entry name" value="DYNEIN HEAVY CHAIN 6, AXONEMAL-LIKE"/>
    <property type="match status" value="1"/>
</dbReference>
<dbReference type="Pfam" id="PF18199">
    <property type="entry name" value="Dynein_C"/>
    <property type="match status" value="1"/>
</dbReference>
<dbReference type="Pfam" id="PF17852">
    <property type="entry name" value="Dynein_AAA_lid"/>
    <property type="match status" value="1"/>
</dbReference>
<dbReference type="InterPro" id="IPR041589">
    <property type="entry name" value="DNAH3_AAA_lid_1"/>
</dbReference>
<dbReference type="InterPro" id="IPR041228">
    <property type="entry name" value="Dynein_C"/>
</dbReference>
<dbReference type="FunFam" id="1.10.8.1220:FF:000001">
    <property type="entry name" value="Dynein axonemal heavy chain 5"/>
    <property type="match status" value="1"/>
</dbReference>
<dbReference type="InterPro" id="IPR042228">
    <property type="entry name" value="Dynein_linker_3"/>
</dbReference>
<evidence type="ECO:0000256" key="11">
    <source>
        <dbReference type="ARBA" id="ARBA00023069"/>
    </source>
</evidence>
<gene>
    <name evidence="21" type="ORF">HDID_LOCUS8421</name>
</gene>
<comment type="subunit">
    <text evidence="16">The I1 inner arm complex (also known as the f dynein complex) is a two-headed isoform composed of two heavy chains (1-alpha and 1-beta), three intermediate chains and three light chains. I1 occupies a specific position proximal to the first radial spoke and repeats every 96 nm along the length of the axoneme.</text>
</comment>
<keyword evidence="8" id="KW-0282">Flagellum</keyword>
<evidence type="ECO:0000256" key="9">
    <source>
        <dbReference type="ARBA" id="ARBA00023017"/>
    </source>
</evidence>
<evidence type="ECO:0000256" key="1">
    <source>
        <dbReference type="ARBA" id="ARBA00004611"/>
    </source>
</evidence>
<dbReference type="InterPro" id="IPR041466">
    <property type="entry name" value="Dynein_AAA5_ext"/>
</dbReference>
<evidence type="ECO:0000256" key="19">
    <source>
        <dbReference type="SAM" id="MobiDB-lite"/>
    </source>
</evidence>
<dbReference type="FunFam" id="3.40.50.300:FF:000044">
    <property type="entry name" value="Dynein heavy chain 5, axonemal"/>
    <property type="match status" value="1"/>
</dbReference>
<evidence type="ECO:0000256" key="3">
    <source>
        <dbReference type="ARBA" id="ARBA00022490"/>
    </source>
</evidence>
<comment type="function">
    <text evidence="15">Force generating protein of eukaryotic cilia and flagella. Produces force towards the minus ends of microtubules. Dynein has ATPase activity; the force-producing power stroke is thought to occur on release of ADP. Required for assembly of the I1 inner arm complex and its targeting to the appropriate axoneme location. Also required for phototaxis.</text>
</comment>
<name>A0A0R3SSW0_HYMDI</name>
<dbReference type="Pfam" id="PF12775">
    <property type="entry name" value="AAA_7"/>
    <property type="match status" value="1"/>
</dbReference>
<dbReference type="FunFam" id="1.10.8.720:FF:000008">
    <property type="entry name" value="Dynein axonemal heavy chain 2"/>
    <property type="match status" value="1"/>
</dbReference>
<dbReference type="PANTHER" id="PTHR22878">
    <property type="entry name" value="DYNEIN HEAVY CHAIN 6, AXONEMAL-LIKE-RELATED"/>
    <property type="match status" value="1"/>
</dbReference>
<keyword evidence="3" id="KW-0963">Cytoplasm</keyword>
<evidence type="ECO:0000313" key="21">
    <source>
        <dbReference type="EMBL" id="VDL60739.1"/>
    </source>
</evidence>
<keyword evidence="12" id="KW-0505">Motor protein</keyword>
<feature type="coiled-coil region" evidence="18">
    <location>
        <begin position="3470"/>
        <end position="3553"/>
    </location>
</feature>
<dbReference type="Proteomes" id="UP000274504">
    <property type="component" value="Unassembled WGS sequence"/>
</dbReference>
<dbReference type="GO" id="GO:0051959">
    <property type="term" value="F:dynein light intermediate chain binding"/>
    <property type="evidence" value="ECO:0007669"/>
    <property type="project" value="InterPro"/>
</dbReference>
<dbReference type="OrthoDB" id="10251809at2759"/>
<dbReference type="Pfam" id="PF12774">
    <property type="entry name" value="AAA_6"/>
    <property type="match status" value="1"/>
</dbReference>
<feature type="domain" description="AAA+ ATPase" evidence="20">
    <location>
        <begin position="2656"/>
        <end position="2803"/>
    </location>
</feature>
<evidence type="ECO:0000256" key="10">
    <source>
        <dbReference type="ARBA" id="ARBA00023054"/>
    </source>
</evidence>
<dbReference type="Gene3D" id="1.10.8.710">
    <property type="match status" value="1"/>
</dbReference>
<dbReference type="Gene3D" id="1.20.920.30">
    <property type="match status" value="1"/>
</dbReference>
<organism evidence="23">
    <name type="scientific">Hymenolepis diminuta</name>
    <name type="common">Rat tapeworm</name>
    <dbReference type="NCBI Taxonomy" id="6216"/>
    <lineage>
        <taxon>Eukaryota</taxon>
        <taxon>Metazoa</taxon>
        <taxon>Spiralia</taxon>
        <taxon>Lophotrochozoa</taxon>
        <taxon>Platyhelminthes</taxon>
        <taxon>Cestoda</taxon>
        <taxon>Eucestoda</taxon>
        <taxon>Cyclophyllidea</taxon>
        <taxon>Hymenolepididae</taxon>
        <taxon>Hymenolepis</taxon>
    </lineage>
</organism>
<dbReference type="InterPro" id="IPR035699">
    <property type="entry name" value="AAA_6"/>
</dbReference>
<evidence type="ECO:0000256" key="2">
    <source>
        <dbReference type="ARBA" id="ARBA00008887"/>
    </source>
</evidence>
<dbReference type="FunFam" id="3.40.50.300:FF:000153">
    <property type="entry name" value="Dynein axonemal heavy chain 1"/>
    <property type="match status" value="1"/>
</dbReference>
<dbReference type="STRING" id="6216.A0A0R3SSW0"/>
<comment type="similarity">
    <text evidence="2">Belongs to the dynein heavy chain family.</text>
</comment>
<feature type="region of interest" description="Disordered" evidence="19">
    <location>
        <begin position="1721"/>
        <end position="1745"/>
    </location>
</feature>
<dbReference type="FunFam" id="1.20.140.100:FF:000006">
    <property type="entry name" value="dynein heavy chain 2, axonemal"/>
    <property type="match status" value="1"/>
</dbReference>
<dbReference type="InterPro" id="IPR024743">
    <property type="entry name" value="Dynein_HC_stalk"/>
</dbReference>
<evidence type="ECO:0000313" key="22">
    <source>
        <dbReference type="Proteomes" id="UP000274504"/>
    </source>
</evidence>
<protein>
    <recommendedName>
        <fullName evidence="17">Dynein-1, subspecies f</fullName>
    </recommendedName>
</protein>
<dbReference type="GO" id="GO:0005874">
    <property type="term" value="C:microtubule"/>
    <property type="evidence" value="ECO:0007669"/>
    <property type="project" value="UniProtKB-KW"/>
</dbReference>
<dbReference type="Gene3D" id="1.20.920.20">
    <property type="match status" value="1"/>
</dbReference>
<dbReference type="Gene3D" id="3.40.50.300">
    <property type="entry name" value="P-loop containing nucleotide triphosphate hydrolases"/>
    <property type="match status" value="5"/>
</dbReference>
<dbReference type="GO" id="GO:0008569">
    <property type="term" value="F:minus-end-directed microtubule motor activity"/>
    <property type="evidence" value="ECO:0007669"/>
    <property type="project" value="InterPro"/>
</dbReference>
<dbReference type="InterPro" id="IPR043160">
    <property type="entry name" value="Dynein_C_barrel"/>
</dbReference>
<evidence type="ECO:0000256" key="5">
    <source>
        <dbReference type="ARBA" id="ARBA00022737"/>
    </source>
</evidence>
<dbReference type="FunFam" id="1.10.8.710:FF:000001">
    <property type="entry name" value="Dynein axonemal heavy chain 2"/>
    <property type="match status" value="1"/>
</dbReference>
<feature type="coiled-coil region" evidence="18">
    <location>
        <begin position="1144"/>
        <end position="1171"/>
    </location>
</feature>
<dbReference type="SMART" id="SM00382">
    <property type="entry name" value="AAA"/>
    <property type="match status" value="2"/>
</dbReference>
<evidence type="ECO:0000256" key="7">
    <source>
        <dbReference type="ARBA" id="ARBA00022840"/>
    </source>
</evidence>
<dbReference type="FunFam" id="1.20.920.30:FF:000005">
    <property type="entry name" value="Dynein, axonemal, heavy chain 2"/>
    <property type="match status" value="1"/>
</dbReference>
<dbReference type="Pfam" id="PF18198">
    <property type="entry name" value="AAA_lid_11"/>
    <property type="match status" value="1"/>
</dbReference>
<dbReference type="GO" id="GO:0005524">
    <property type="term" value="F:ATP binding"/>
    <property type="evidence" value="ECO:0007669"/>
    <property type="project" value="UniProtKB-KW"/>
</dbReference>
<feature type="region of interest" description="Disordered" evidence="19">
    <location>
        <begin position="1660"/>
        <end position="1686"/>
    </location>
</feature>
<dbReference type="InterPro" id="IPR042222">
    <property type="entry name" value="Dynein_2_N"/>
</dbReference>
<accession>A0A0R3SSW0</accession>
<proteinExistence type="inferred from homology"/>
<dbReference type="SUPFAM" id="SSF52540">
    <property type="entry name" value="P-loop containing nucleoside triphosphate hydrolases"/>
    <property type="match status" value="4"/>
</dbReference>
<dbReference type="InterPro" id="IPR042219">
    <property type="entry name" value="AAA_lid_11_sf"/>
</dbReference>
<dbReference type="Pfam" id="PF12781">
    <property type="entry name" value="AAA_9"/>
    <property type="match status" value="1"/>
</dbReference>
<feature type="coiled-coil region" evidence="18">
    <location>
        <begin position="3789"/>
        <end position="3816"/>
    </location>
</feature>
<dbReference type="GO" id="GO:0045505">
    <property type="term" value="F:dynein intermediate chain binding"/>
    <property type="evidence" value="ECO:0007669"/>
    <property type="project" value="InterPro"/>
</dbReference>
<dbReference type="Gene3D" id="1.10.287.2620">
    <property type="match status" value="1"/>
</dbReference>
<dbReference type="Pfam" id="PF08385">
    <property type="entry name" value="DHC_N1"/>
    <property type="match status" value="1"/>
</dbReference>
<dbReference type="FunFam" id="1.10.287.2620:FF:000002">
    <property type="entry name" value="Dynein heavy chain 2, axonemal"/>
    <property type="match status" value="1"/>
</dbReference>
<dbReference type="Gene3D" id="1.20.140.100">
    <property type="entry name" value="Dynein heavy chain, N-terminal domain 2"/>
    <property type="match status" value="1"/>
</dbReference>